<dbReference type="InterPro" id="IPR000524">
    <property type="entry name" value="Tscrpt_reg_HTH_GntR"/>
</dbReference>
<dbReference type="Gene3D" id="3.40.1410.10">
    <property type="entry name" value="Chorismate lyase-like"/>
    <property type="match status" value="1"/>
</dbReference>
<evidence type="ECO:0000256" key="1">
    <source>
        <dbReference type="ARBA" id="ARBA00023015"/>
    </source>
</evidence>
<dbReference type="Gene3D" id="1.10.10.10">
    <property type="entry name" value="Winged helix-like DNA-binding domain superfamily/Winged helix DNA-binding domain"/>
    <property type="match status" value="1"/>
</dbReference>
<keyword evidence="1" id="KW-0805">Transcription regulation</keyword>
<reference evidence="5" key="1">
    <citation type="submission" date="2022-10" db="EMBL/GenBank/DDBJ databases">
        <title>Roseovarius pelagicus sp. nov., isolated from Arctic seawater.</title>
        <authorList>
            <person name="Hong Y.W."/>
            <person name="Hwang C.Y."/>
        </authorList>
    </citation>
    <scope>NUCLEOTIDE SEQUENCE</scope>
    <source>
        <strain evidence="5">HL-MP18</strain>
        <plasmid evidence="5">unnamed2</plasmid>
    </source>
</reference>
<dbReference type="PANTHER" id="PTHR44846">
    <property type="entry name" value="MANNOSYL-D-GLYCERATE TRANSPORT/METABOLISM SYSTEM REPRESSOR MNGR-RELATED"/>
    <property type="match status" value="1"/>
</dbReference>
<dbReference type="SMART" id="SM00345">
    <property type="entry name" value="HTH_GNTR"/>
    <property type="match status" value="1"/>
</dbReference>
<evidence type="ECO:0000313" key="5">
    <source>
        <dbReference type="EMBL" id="UXX81465.1"/>
    </source>
</evidence>
<dbReference type="SMART" id="SM00866">
    <property type="entry name" value="UTRA"/>
    <property type="match status" value="1"/>
</dbReference>
<dbReference type="InterPro" id="IPR050679">
    <property type="entry name" value="Bact_HTH_transcr_reg"/>
</dbReference>
<keyword evidence="5" id="KW-0614">Plasmid</keyword>
<dbReference type="Pfam" id="PF07702">
    <property type="entry name" value="UTRA"/>
    <property type="match status" value="1"/>
</dbReference>
<dbReference type="PRINTS" id="PR00035">
    <property type="entry name" value="HTHGNTR"/>
</dbReference>
<keyword evidence="3" id="KW-0804">Transcription</keyword>
<dbReference type="EMBL" id="CP106737">
    <property type="protein sequence ID" value="UXX81465.1"/>
    <property type="molecule type" value="Genomic_DNA"/>
</dbReference>
<evidence type="ECO:0000256" key="2">
    <source>
        <dbReference type="ARBA" id="ARBA00023125"/>
    </source>
</evidence>
<keyword evidence="2" id="KW-0238">DNA-binding</keyword>
<dbReference type="InterPro" id="IPR028978">
    <property type="entry name" value="Chorismate_lyase_/UTRA_dom_sf"/>
</dbReference>
<accession>A0ABY6D771</accession>
<sequence>MQHSADTTAETPIFRQIVDHLRDRVLKGELTAHTPLPSERSLAESFDVSRMTARRALEALDAEGLSYREDRKGRFVSPKRIIYNISDMVSFAAKAQARGDALEIELVSQGTIPADARLARALELPEATALHRYTRLFRTEGHAAFIETEYVLASRFPDLLTHDLRQSSTRLLEQRYGISPRTGDITIRMRAMQPDEASLLGLAPYHPGIALEQVIRDGDGSAFCFGAQIWRGELAEFSAQAIVGEPV</sequence>
<dbReference type="InterPro" id="IPR011663">
    <property type="entry name" value="UTRA"/>
</dbReference>
<geneLocation type="plasmid" evidence="5 6">
    <name>unnamed2</name>
</geneLocation>
<evidence type="ECO:0000256" key="3">
    <source>
        <dbReference type="ARBA" id="ARBA00023163"/>
    </source>
</evidence>
<evidence type="ECO:0000259" key="4">
    <source>
        <dbReference type="PROSITE" id="PS50949"/>
    </source>
</evidence>
<dbReference type="RefSeq" id="WP_263046665.1">
    <property type="nucleotide sequence ID" value="NZ_CP106737.1"/>
</dbReference>
<dbReference type="PANTHER" id="PTHR44846:SF1">
    <property type="entry name" value="MANNOSYL-D-GLYCERATE TRANSPORT_METABOLISM SYSTEM REPRESSOR MNGR-RELATED"/>
    <property type="match status" value="1"/>
</dbReference>
<dbReference type="CDD" id="cd07377">
    <property type="entry name" value="WHTH_GntR"/>
    <property type="match status" value="1"/>
</dbReference>
<protein>
    <submittedName>
        <fullName evidence="5">GntR family transcriptional regulator</fullName>
    </submittedName>
</protein>
<proteinExistence type="predicted"/>
<dbReference type="InterPro" id="IPR036390">
    <property type="entry name" value="WH_DNA-bd_sf"/>
</dbReference>
<keyword evidence="6" id="KW-1185">Reference proteome</keyword>
<dbReference type="Pfam" id="PF00392">
    <property type="entry name" value="GntR"/>
    <property type="match status" value="1"/>
</dbReference>
<dbReference type="SUPFAM" id="SSF64288">
    <property type="entry name" value="Chorismate lyase-like"/>
    <property type="match status" value="1"/>
</dbReference>
<dbReference type="Proteomes" id="UP001064087">
    <property type="component" value="Plasmid unnamed2"/>
</dbReference>
<dbReference type="InterPro" id="IPR036388">
    <property type="entry name" value="WH-like_DNA-bd_sf"/>
</dbReference>
<evidence type="ECO:0000313" key="6">
    <source>
        <dbReference type="Proteomes" id="UP001064087"/>
    </source>
</evidence>
<gene>
    <name evidence="5" type="ORF">N7U68_00985</name>
</gene>
<organism evidence="5 6">
    <name type="scientific">Roseovarius pelagicus</name>
    <dbReference type="NCBI Taxonomy" id="2980108"/>
    <lineage>
        <taxon>Bacteria</taxon>
        <taxon>Pseudomonadati</taxon>
        <taxon>Pseudomonadota</taxon>
        <taxon>Alphaproteobacteria</taxon>
        <taxon>Rhodobacterales</taxon>
        <taxon>Roseobacteraceae</taxon>
        <taxon>Roseovarius</taxon>
    </lineage>
</organism>
<feature type="domain" description="HTH gntR-type" evidence="4">
    <location>
        <begin position="11"/>
        <end position="79"/>
    </location>
</feature>
<dbReference type="PROSITE" id="PS50949">
    <property type="entry name" value="HTH_GNTR"/>
    <property type="match status" value="1"/>
</dbReference>
<name>A0ABY6D771_9RHOB</name>
<dbReference type="SUPFAM" id="SSF46785">
    <property type="entry name" value="Winged helix' DNA-binding domain"/>
    <property type="match status" value="1"/>
</dbReference>